<dbReference type="InterPro" id="IPR017969">
    <property type="entry name" value="Heavy-metal-associated_CS"/>
</dbReference>
<evidence type="ECO:0000256" key="2">
    <source>
        <dbReference type="SAM" id="Phobius"/>
    </source>
</evidence>
<dbReference type="InterPro" id="IPR039447">
    <property type="entry name" value="UreH-like_TM_dom"/>
</dbReference>
<dbReference type="FunFam" id="3.30.70.100:FF:000001">
    <property type="entry name" value="ATPase copper transporting beta"/>
    <property type="match status" value="1"/>
</dbReference>
<keyword evidence="2" id="KW-0472">Membrane</keyword>
<evidence type="ECO:0000313" key="4">
    <source>
        <dbReference type="EMBL" id="MPN05666.1"/>
    </source>
</evidence>
<dbReference type="Pfam" id="PF13386">
    <property type="entry name" value="DsbD_2"/>
    <property type="match status" value="1"/>
</dbReference>
<keyword evidence="2" id="KW-0812">Transmembrane</keyword>
<proteinExistence type="predicted"/>
<dbReference type="PROSITE" id="PS01047">
    <property type="entry name" value="HMA_1"/>
    <property type="match status" value="1"/>
</dbReference>
<evidence type="ECO:0000256" key="1">
    <source>
        <dbReference type="ARBA" id="ARBA00022723"/>
    </source>
</evidence>
<keyword evidence="1" id="KW-0479">Metal-binding</keyword>
<comment type="caution">
    <text evidence="4">The sequence shown here is derived from an EMBL/GenBank/DDBJ whole genome shotgun (WGS) entry which is preliminary data.</text>
</comment>
<accession>A0A645EW58</accession>
<keyword evidence="2" id="KW-1133">Transmembrane helix</keyword>
<dbReference type="Gene3D" id="3.30.70.100">
    <property type="match status" value="1"/>
</dbReference>
<name>A0A645EW58_9ZZZZ</name>
<dbReference type="PROSITE" id="PS50846">
    <property type="entry name" value="HMA_2"/>
    <property type="match status" value="1"/>
</dbReference>
<dbReference type="InterPro" id="IPR006121">
    <property type="entry name" value="HMA_dom"/>
</dbReference>
<dbReference type="GO" id="GO:0046872">
    <property type="term" value="F:metal ion binding"/>
    <property type="evidence" value="ECO:0007669"/>
    <property type="project" value="UniProtKB-KW"/>
</dbReference>
<organism evidence="4">
    <name type="scientific">bioreactor metagenome</name>
    <dbReference type="NCBI Taxonomy" id="1076179"/>
    <lineage>
        <taxon>unclassified sequences</taxon>
        <taxon>metagenomes</taxon>
        <taxon>ecological metagenomes</taxon>
    </lineage>
</organism>
<dbReference type="InterPro" id="IPR036163">
    <property type="entry name" value="HMA_dom_sf"/>
</dbReference>
<dbReference type="EMBL" id="VSSQ01051575">
    <property type="protein sequence ID" value="MPN05666.1"/>
    <property type="molecule type" value="Genomic_DNA"/>
</dbReference>
<evidence type="ECO:0000259" key="3">
    <source>
        <dbReference type="PROSITE" id="PS50846"/>
    </source>
</evidence>
<gene>
    <name evidence="4" type="ORF">SDC9_152917</name>
</gene>
<feature type="transmembrane region" description="Helical" evidence="2">
    <location>
        <begin position="84"/>
        <end position="102"/>
    </location>
</feature>
<dbReference type="AlphaFoldDB" id="A0A645EW58"/>
<reference evidence="4" key="1">
    <citation type="submission" date="2019-08" db="EMBL/GenBank/DDBJ databases">
        <authorList>
            <person name="Kucharzyk K."/>
            <person name="Murdoch R.W."/>
            <person name="Higgins S."/>
            <person name="Loffler F."/>
        </authorList>
    </citation>
    <scope>NUCLEOTIDE SEQUENCE</scope>
</reference>
<protein>
    <recommendedName>
        <fullName evidence="3">HMA domain-containing protein</fullName>
    </recommendedName>
</protein>
<dbReference type="Pfam" id="PF00403">
    <property type="entry name" value="HMA"/>
    <property type="match status" value="1"/>
</dbReference>
<dbReference type="SUPFAM" id="SSF55008">
    <property type="entry name" value="HMA, heavy metal-associated domain"/>
    <property type="match status" value="1"/>
</dbReference>
<feature type="transmembrane region" description="Helical" evidence="2">
    <location>
        <begin position="122"/>
        <end position="141"/>
    </location>
</feature>
<sequence length="176" mass="18120">MSTNTKTVRLTVGGMSCTACRDKITTRLRAAAGAQRAVVSYENNTADIIYAPDLLPPAGLCRVVQQAGYTAKAAGGAARAAKRAGVLVVIAGLYLLLSWSHLLDLLVPSAVAQAGMDFGTLFLLGVVTLVHCIAMCGGVNLSQNLAGGGQKSRAAALLPALLPALQYNAGRGVRTR</sequence>
<dbReference type="CDD" id="cd00371">
    <property type="entry name" value="HMA"/>
    <property type="match status" value="1"/>
</dbReference>
<feature type="domain" description="HMA" evidence="3">
    <location>
        <begin position="6"/>
        <end position="72"/>
    </location>
</feature>